<feature type="transmembrane region" description="Helical" evidence="2">
    <location>
        <begin position="825"/>
        <end position="851"/>
    </location>
</feature>
<evidence type="ECO:0000313" key="7">
    <source>
        <dbReference type="Proteomes" id="UP000332933"/>
    </source>
</evidence>
<feature type="compositionally biased region" description="Low complexity" evidence="1">
    <location>
        <begin position="116"/>
        <end position="146"/>
    </location>
</feature>
<dbReference type="Pfam" id="PF06011">
    <property type="entry name" value="TRP"/>
    <property type="match status" value="1"/>
</dbReference>
<protein>
    <submittedName>
        <fullName evidence="6">Aste57867_3387 protein</fullName>
    </submittedName>
</protein>
<evidence type="ECO:0000313" key="5">
    <source>
        <dbReference type="EMBL" id="KAF0715410.1"/>
    </source>
</evidence>
<dbReference type="GO" id="GO:0016020">
    <property type="term" value="C:membrane"/>
    <property type="evidence" value="ECO:0007669"/>
    <property type="project" value="TreeGrafter"/>
</dbReference>
<proteinExistence type="predicted"/>
<dbReference type="EMBL" id="CAADRA010000591">
    <property type="protein sequence ID" value="VFT80553.1"/>
    <property type="molecule type" value="Genomic_DNA"/>
</dbReference>
<gene>
    <name evidence="6" type="primary">Aste57867_3387</name>
    <name evidence="5" type="ORF">As57867_003377</name>
    <name evidence="6" type="ORF">ASTE57867_3387</name>
</gene>
<feature type="transmembrane region" description="Helical" evidence="2">
    <location>
        <begin position="675"/>
        <end position="695"/>
    </location>
</feature>
<evidence type="ECO:0000313" key="6">
    <source>
        <dbReference type="EMBL" id="VFT80553.1"/>
    </source>
</evidence>
<dbReference type="GO" id="GO:0055085">
    <property type="term" value="P:transmembrane transport"/>
    <property type="evidence" value="ECO:0007669"/>
    <property type="project" value="TreeGrafter"/>
</dbReference>
<keyword evidence="7" id="KW-1185">Reference proteome</keyword>
<accession>A0A485KF16</accession>
<feature type="transmembrane region" description="Helical" evidence="2">
    <location>
        <begin position="707"/>
        <end position="731"/>
    </location>
</feature>
<evidence type="ECO:0000256" key="2">
    <source>
        <dbReference type="SAM" id="Phobius"/>
    </source>
</evidence>
<feature type="transmembrane region" description="Helical" evidence="2">
    <location>
        <begin position="629"/>
        <end position="654"/>
    </location>
</feature>
<dbReference type="OrthoDB" id="5312224at2759"/>
<feature type="compositionally biased region" description="Polar residues" evidence="1">
    <location>
        <begin position="198"/>
        <end position="207"/>
    </location>
</feature>
<feature type="region of interest" description="Disordered" evidence="1">
    <location>
        <begin position="180"/>
        <end position="309"/>
    </location>
</feature>
<feature type="transmembrane region" description="Helical" evidence="2">
    <location>
        <begin position="857"/>
        <end position="879"/>
    </location>
</feature>
<feature type="compositionally biased region" description="Low complexity" evidence="1">
    <location>
        <begin position="58"/>
        <end position="86"/>
    </location>
</feature>
<dbReference type="Proteomes" id="UP000332933">
    <property type="component" value="Unassembled WGS sequence"/>
</dbReference>
<feature type="domain" description="TRP C-terminal" evidence="4">
    <location>
        <begin position="511"/>
        <end position="875"/>
    </location>
</feature>
<feature type="region of interest" description="Disordered" evidence="1">
    <location>
        <begin position="101"/>
        <end position="147"/>
    </location>
</feature>
<feature type="compositionally biased region" description="Low complexity" evidence="1">
    <location>
        <begin position="208"/>
        <end position="290"/>
    </location>
</feature>
<dbReference type="EMBL" id="VJMH01000591">
    <property type="protein sequence ID" value="KAF0715410.1"/>
    <property type="molecule type" value="Genomic_DNA"/>
</dbReference>
<evidence type="ECO:0000256" key="3">
    <source>
        <dbReference type="SAM" id="SignalP"/>
    </source>
</evidence>
<feature type="region of interest" description="Disordered" evidence="1">
    <location>
        <begin position="46"/>
        <end position="86"/>
    </location>
</feature>
<dbReference type="InterPro" id="IPR010308">
    <property type="entry name" value="TRP_C"/>
</dbReference>
<keyword evidence="2" id="KW-1133">Transmembrane helix</keyword>
<feature type="transmembrane region" description="Helical" evidence="2">
    <location>
        <begin position="794"/>
        <end position="813"/>
    </location>
</feature>
<sequence length="950" mass="98659">MKTSGASAALVAALAAAAVVGNIANDVNVAPLHNLPTTTAPVEAGHASNIGRAGPTNTGAITTTSIPGTTSPANDNATPTTTASITTRATPATTIAGIAQTTTTAAPGKNNTNGQTTTAPPSAWNASTTTSPSSNSSSSNTTVSPSINGSSTGAVQCPFVFTSALVTTQFNAILDEFTKKNASSSGNTTDGSNGGVTPITTAPTSGNTSNTVVPPGTSTTTTAPSGGNATKPNGTSTATTTAPPSTGGTTTATPTTTSTTGTTTGVPSTTTLRPVGTTTTASPTTTGKTTLRPGATTTAPPSTDDRRRRLGTTSDVAFTCDASFYQKWISSGLKCNGQDLNVAVAVQHAACATYHGNVPLSGISIESCLTTCYFPSCVNGAWDYSTDKTMPGFGSAVYANFDFSQWFSSSMNDQLKQRTENIVNFKNFSMVVDATCTSSGACWCPAYQAPSSGALSNIATRIEAVKKQQQQAADYAPVTKWVPSTPMESAMSYTASITQYATYVGVAASTSAVAVTSIASTAAVGSTGAAASAAGSAASVSVAVGLLDLASFVTNLAQINLPRAPPALTSVASSLGGFQFNFVKWDDARYVPPPSAPLVGTTKRSLAAQDNSMNGMERYAATVGVKPNMLFYVTLVGLCVAAAVVGVLLGLVLLGAKVFSKDYATFQTEAVDRTVGALLLLAIVGQYAVGVTGTFEITRSMDKGQGFGASVFVAIAALLFLSIGTIVYGYFVVRNHEQEIVDNGTKDHFDKAVHKRYGCLYDEYNYDNRFFFVVKMLLALLAGMTTGMSNLSGFTQVIILIGLHIAFVLYMELRQPHIARFVQQATTLITVIKIASLVLTALLFSAIVGLPEGARTAIGYVILSLQGLVVLFMVARQGFIFYRQWKLKKQPDDDQDRRMSVAEFYGQTNVTSTDAVDKVGGDSRKSIDVEHANARRLPPLNHHPGKEYTF</sequence>
<reference evidence="5" key="2">
    <citation type="submission" date="2019-06" db="EMBL/GenBank/DDBJ databases">
        <title>Genomics analysis of Aphanomyces spp. identifies a new class of oomycete effector associated with host adaptation.</title>
        <authorList>
            <person name="Gaulin E."/>
        </authorList>
    </citation>
    <scope>NUCLEOTIDE SEQUENCE</scope>
    <source>
        <strain evidence="5">CBS 578.67</strain>
    </source>
</reference>
<reference evidence="6 7" key="1">
    <citation type="submission" date="2019-03" db="EMBL/GenBank/DDBJ databases">
        <authorList>
            <person name="Gaulin E."/>
            <person name="Dumas B."/>
        </authorList>
    </citation>
    <scope>NUCLEOTIDE SEQUENCE [LARGE SCALE GENOMIC DNA]</scope>
    <source>
        <strain evidence="6">CBS 568.67</strain>
    </source>
</reference>
<feature type="chain" id="PRO_5033436815" evidence="3">
    <location>
        <begin position="25"/>
        <end position="950"/>
    </location>
</feature>
<keyword evidence="3" id="KW-0732">Signal</keyword>
<feature type="transmembrane region" description="Helical" evidence="2">
    <location>
        <begin position="770"/>
        <end position="788"/>
    </location>
</feature>
<dbReference type="PANTHER" id="PTHR31145:SF6">
    <property type="entry name" value="INTEGRAL MEMBRANE PROTEIN (AFU_ORTHOLOGUE AFUA_7G01610)"/>
    <property type="match status" value="1"/>
</dbReference>
<dbReference type="InterPro" id="IPR040241">
    <property type="entry name" value="TRP_Flc/Pkd2-like"/>
</dbReference>
<keyword evidence="2" id="KW-0472">Membrane</keyword>
<organism evidence="6 7">
    <name type="scientific">Aphanomyces stellatus</name>
    <dbReference type="NCBI Taxonomy" id="120398"/>
    <lineage>
        <taxon>Eukaryota</taxon>
        <taxon>Sar</taxon>
        <taxon>Stramenopiles</taxon>
        <taxon>Oomycota</taxon>
        <taxon>Saprolegniomycetes</taxon>
        <taxon>Saprolegniales</taxon>
        <taxon>Verrucalvaceae</taxon>
        <taxon>Aphanomyces</taxon>
    </lineage>
</organism>
<dbReference type="AlphaFoldDB" id="A0A485KF16"/>
<evidence type="ECO:0000259" key="4">
    <source>
        <dbReference type="Pfam" id="PF06011"/>
    </source>
</evidence>
<dbReference type="PANTHER" id="PTHR31145">
    <property type="entry name" value="INTEGRAL MEMBRANE PROTEIN (AFU_ORTHOLOGUE AFUA_7G01610)"/>
    <property type="match status" value="1"/>
</dbReference>
<evidence type="ECO:0000256" key="1">
    <source>
        <dbReference type="SAM" id="MobiDB-lite"/>
    </source>
</evidence>
<feature type="signal peptide" evidence="3">
    <location>
        <begin position="1"/>
        <end position="24"/>
    </location>
</feature>
<name>A0A485KF16_9STRA</name>
<keyword evidence="2" id="KW-0812">Transmembrane</keyword>